<dbReference type="CDD" id="cd00293">
    <property type="entry name" value="USP-like"/>
    <property type="match status" value="1"/>
</dbReference>
<sequence length="173" mass="19224">MYDRILYPTDGSEGAECALKHARTIGEQFGGTVHILFVVDAGFKSPMQMRKDEHGRWTTGMVRRQREDPAQTGMTKDDVDIGDVLEREGTELTTDIVAELEKDGIDAVAAVDRGDPANVIERYAEEHEIDVIVMGTHGRSGLERRLIGSVTEHIIRHSQTPVLSVRLEQEAEA</sequence>
<dbReference type="InterPro" id="IPR006016">
    <property type="entry name" value="UspA"/>
</dbReference>
<evidence type="ECO:0000313" key="3">
    <source>
        <dbReference type="EMBL" id="MCL9817811.1"/>
    </source>
</evidence>
<keyword evidence="4" id="KW-1185">Reference proteome</keyword>
<reference evidence="3" key="1">
    <citation type="journal article" date="2022" name="Syst. Appl. Microbiol.">
        <title>Natronocalculus amylovorans gen. nov., sp. nov., and Natranaeroarchaeum aerophilus sp. nov., dominant culturable amylolytic natronoarchaea from hypersaline soda lakes in southwestern Siberia.</title>
        <authorList>
            <person name="Sorokin D.Y."/>
            <person name="Elcheninov A.G."/>
            <person name="Khizhniak T.V."/>
            <person name="Koenen M."/>
            <person name="Bale N.J."/>
            <person name="Damste J.S.S."/>
            <person name="Kublanov I.V."/>
        </authorList>
    </citation>
    <scope>NUCLEOTIDE SEQUENCE</scope>
    <source>
        <strain evidence="3">AArc-St2</strain>
    </source>
</reference>
<reference evidence="3" key="2">
    <citation type="submission" date="2022-02" db="EMBL/GenBank/DDBJ databases">
        <authorList>
            <person name="Elcheninov A.G."/>
            <person name="Sorokin D.Y."/>
            <person name="Kublanov I.V."/>
        </authorList>
    </citation>
    <scope>NUCLEOTIDE SEQUENCE</scope>
    <source>
        <strain evidence="3">AArc-St2</strain>
    </source>
</reference>
<protein>
    <submittedName>
        <fullName evidence="3">Universal stress protein</fullName>
    </submittedName>
</protein>
<dbReference type="RefSeq" id="WP_250585183.1">
    <property type="nucleotide sequence ID" value="NZ_JAKRVX010000006.1"/>
</dbReference>
<dbReference type="InterPro" id="IPR006015">
    <property type="entry name" value="Universal_stress_UspA"/>
</dbReference>
<evidence type="ECO:0000259" key="2">
    <source>
        <dbReference type="Pfam" id="PF00582"/>
    </source>
</evidence>
<dbReference type="Gene3D" id="3.40.50.620">
    <property type="entry name" value="HUPs"/>
    <property type="match status" value="1"/>
</dbReference>
<organism evidence="3 4">
    <name type="scientific">Natronocalculus amylovorans</name>
    <dbReference type="NCBI Taxonomy" id="2917812"/>
    <lineage>
        <taxon>Archaea</taxon>
        <taxon>Methanobacteriati</taxon>
        <taxon>Methanobacteriota</taxon>
        <taxon>Stenosarchaea group</taxon>
        <taxon>Halobacteria</taxon>
        <taxon>Halobacteriales</taxon>
        <taxon>Haloferacaceae</taxon>
        <taxon>Natronocalculus</taxon>
    </lineage>
</organism>
<name>A0AAE3K982_9EURY</name>
<proteinExistence type="inferred from homology"/>
<evidence type="ECO:0000256" key="1">
    <source>
        <dbReference type="ARBA" id="ARBA00008791"/>
    </source>
</evidence>
<gene>
    <name evidence="3" type="ORF">AArcSt2_12755</name>
</gene>
<accession>A0AAE3K982</accession>
<dbReference type="EMBL" id="JAKRVX010000006">
    <property type="protein sequence ID" value="MCL9817811.1"/>
    <property type="molecule type" value="Genomic_DNA"/>
</dbReference>
<comment type="caution">
    <text evidence="3">The sequence shown here is derived from an EMBL/GenBank/DDBJ whole genome shotgun (WGS) entry which is preliminary data.</text>
</comment>
<dbReference type="PANTHER" id="PTHR46268">
    <property type="entry name" value="STRESS RESPONSE PROTEIN NHAX"/>
    <property type="match status" value="1"/>
</dbReference>
<dbReference type="Proteomes" id="UP001203207">
    <property type="component" value="Unassembled WGS sequence"/>
</dbReference>
<dbReference type="InterPro" id="IPR014729">
    <property type="entry name" value="Rossmann-like_a/b/a_fold"/>
</dbReference>
<comment type="similarity">
    <text evidence="1">Belongs to the universal stress protein A family.</text>
</comment>
<dbReference type="PRINTS" id="PR01438">
    <property type="entry name" value="UNVRSLSTRESS"/>
</dbReference>
<dbReference type="PANTHER" id="PTHR46268:SF6">
    <property type="entry name" value="UNIVERSAL STRESS PROTEIN UP12"/>
    <property type="match status" value="1"/>
</dbReference>
<evidence type="ECO:0000313" key="4">
    <source>
        <dbReference type="Proteomes" id="UP001203207"/>
    </source>
</evidence>
<dbReference type="AlphaFoldDB" id="A0AAE3K982"/>
<dbReference type="Pfam" id="PF00582">
    <property type="entry name" value="Usp"/>
    <property type="match status" value="1"/>
</dbReference>
<feature type="domain" description="UspA" evidence="2">
    <location>
        <begin position="1"/>
        <end position="166"/>
    </location>
</feature>
<dbReference type="SUPFAM" id="SSF52402">
    <property type="entry name" value="Adenine nucleotide alpha hydrolases-like"/>
    <property type="match status" value="1"/>
</dbReference>